<dbReference type="EMBL" id="AP025314">
    <property type="protein sequence ID" value="BDD11366.1"/>
    <property type="molecule type" value="Genomic_DNA"/>
</dbReference>
<evidence type="ECO:0000313" key="2">
    <source>
        <dbReference type="Proteomes" id="UP001348817"/>
    </source>
</evidence>
<reference evidence="1 2" key="1">
    <citation type="submission" date="2021-12" db="EMBL/GenBank/DDBJ databases">
        <title>Genome sequencing of bacteria with rrn-lacking chromosome and rrn-plasmid.</title>
        <authorList>
            <person name="Anda M."/>
            <person name="Iwasaki W."/>
        </authorList>
    </citation>
    <scope>NUCLEOTIDE SEQUENCE [LARGE SCALE GENOMIC DNA]</scope>
    <source>
        <strain evidence="1 2">DSM 100852</strain>
    </source>
</reference>
<protein>
    <submittedName>
        <fullName evidence="1">Uncharacterized protein</fullName>
    </submittedName>
</protein>
<proteinExistence type="predicted"/>
<sequence>MVQRAVGFEVEVKNWRTWKPSLPHFYGECLLRHNDFYRDPHSAKDLLLEADDFNLTADRPTTESVPEFVTEPFPETPDGHKRLKKAFAKIQELVRLLHSQAQANPQMLVPGIKIENFGDLRSPSTIFDAVKTPDFHPQANAGVRLENIPELLRRSGTRPAVGPSAKRLTRIQSVNTIPARAEMDSMKSAPARANMALEKFGEDYPGLPENWIPSSALRGLVAYIINYLECPVINYLSYPKSYFPVMARTDFAGMYALLSASERSFFSASSGLHFLEIFKRVEFGVDSGGPLDFSLPVFAKGIRRGQQKAKVRDLDCLDRATWIREITQGVDLLTRRHYPGPEEQKEQLDTIGSWDNSMDQIGFDKSPAPILELRRLQFSEDIEELPRIAEDVFLMIWQLNRRNNLDL</sequence>
<gene>
    <name evidence="1" type="ORF">FUAX_37980</name>
</gene>
<keyword evidence="2" id="KW-1185">Reference proteome</keyword>
<accession>A0AAU9DDU5</accession>
<organism evidence="1 2">
    <name type="scientific">Fulvitalea axinellae</name>
    <dbReference type="NCBI Taxonomy" id="1182444"/>
    <lineage>
        <taxon>Bacteria</taxon>
        <taxon>Pseudomonadati</taxon>
        <taxon>Bacteroidota</taxon>
        <taxon>Cytophagia</taxon>
        <taxon>Cytophagales</taxon>
        <taxon>Persicobacteraceae</taxon>
        <taxon>Fulvitalea</taxon>
    </lineage>
</organism>
<dbReference type="AlphaFoldDB" id="A0AAU9DDU5"/>
<name>A0AAU9DDU5_9BACT</name>
<dbReference type="KEGG" id="fax:FUAX_37980"/>
<evidence type="ECO:0000313" key="1">
    <source>
        <dbReference type="EMBL" id="BDD11366.1"/>
    </source>
</evidence>
<dbReference type="Proteomes" id="UP001348817">
    <property type="component" value="Chromosome"/>
</dbReference>